<reference evidence="1" key="1">
    <citation type="journal article" date="2020" name="bioRxiv">
        <title>A rank-normalized archaeal taxonomy based on genome phylogeny resolves widespread incomplete and uneven classifications.</title>
        <authorList>
            <person name="Rinke C."/>
            <person name="Chuvochina M."/>
            <person name="Mussig A.J."/>
            <person name="Chaumeil P.-A."/>
            <person name="Waite D.W."/>
            <person name="Whitman W.B."/>
            <person name="Parks D.H."/>
            <person name="Hugenholtz P."/>
        </authorList>
    </citation>
    <scope>NUCLEOTIDE SEQUENCE</scope>
    <source>
        <strain evidence="1">UBA8838</strain>
    </source>
</reference>
<dbReference type="RefSeq" id="WP_010980061.1">
    <property type="nucleotide sequence ID" value="NZ_BAABQO010000001.1"/>
</dbReference>
<name>A0A832TPX7_9CREN</name>
<dbReference type="GeneID" id="1460050"/>
<evidence type="ECO:0000313" key="2">
    <source>
        <dbReference type="Proteomes" id="UP000646844"/>
    </source>
</evidence>
<comment type="caution">
    <text evidence="1">The sequence shown here is derived from an EMBL/GenBank/DDBJ whole genome shotgun (WGS) entry which is preliminary data.</text>
</comment>
<dbReference type="EMBL" id="DUJO01000015">
    <property type="protein sequence ID" value="HII73393.1"/>
    <property type="molecule type" value="Genomic_DNA"/>
</dbReference>
<organism evidence="1 2">
    <name type="scientific">Sulfurisphaera tokodaii</name>
    <dbReference type="NCBI Taxonomy" id="111955"/>
    <lineage>
        <taxon>Archaea</taxon>
        <taxon>Thermoproteota</taxon>
        <taxon>Thermoprotei</taxon>
        <taxon>Sulfolobales</taxon>
        <taxon>Sulfolobaceae</taxon>
        <taxon>Sulfurisphaera</taxon>
    </lineage>
</organism>
<sequence length="84" mass="9686">MDSEEAKNCSEIIRTLTLVLSQFGFKKNFDEKINGNLKEIVTATLMQLKCLKDNAKIVYTLVEEGKFDEARERLLKISYELLRG</sequence>
<dbReference type="AlphaFoldDB" id="A0A832TPX7"/>
<accession>A0A832TPX7</accession>
<proteinExistence type="predicted"/>
<dbReference type="Proteomes" id="UP000646844">
    <property type="component" value="Unassembled WGS sequence"/>
</dbReference>
<gene>
    <name evidence="1" type="ORF">HA332_03150</name>
</gene>
<evidence type="ECO:0000313" key="1">
    <source>
        <dbReference type="EMBL" id="HII73393.1"/>
    </source>
</evidence>
<protein>
    <submittedName>
        <fullName evidence="1">Uncharacterized protein</fullName>
    </submittedName>
</protein>